<dbReference type="InterPro" id="IPR046136">
    <property type="entry name" value="DUF6138"/>
</dbReference>
<sequence length="557" mass="64252">MTQHTLINTLSEEILGAVDEWFQQIERKKEKDVNEITGRTSLQIGIHDFLHIEYRDGIIKLYSWIKGSPDYQHKGTRLENPLTHQEIENALMPLLEKGIRQKLQTYENSVLVSYRFQASIKVGGSETLPILNDVNERKRELLLQRIHAYIEDKLEGQSYPTDPLESFFLSRHLVDPQLFQDIDTAFIMRVYELVMERNKGNKSKLDEHRSNYIRAFRLWAESVFLPIYFHSVETRWGQAEHTIKEGIDLTAMEPQQMELVLQTAILIIKYEPNYCRQNGLDLLERLKELGSRQAVKVIKEGSGTLPAEDIRYKDEQIECQAHDVFSIITIRIKEECSDSYAKGLDFICRLLEKGFFRSYQIRLKSQAKNIVSVPGLAKSQTHRFFANALQYEELHPKLETYARLAMMEYEWYEDTEGEKNCMPGTYAVFGLGLSNRRYFSLVEAYMERVDDEHQSVSSAFAGAFIMQYGIDETTLPTMAACLLSSHDGKFSKYRANFETAANLQALAGIMVPLAPHHARHLVKLIWGSLDNLQKRQQKEKGECADGFAAVWAAANRK</sequence>
<gene>
    <name evidence="1" type="ORF">H4683_001046</name>
</gene>
<comment type="caution">
    <text evidence="1">The sequence shown here is derived from an EMBL/GenBank/DDBJ whole genome shotgun (WGS) entry which is preliminary data.</text>
</comment>
<reference evidence="1" key="1">
    <citation type="submission" date="2020-10" db="EMBL/GenBank/DDBJ databases">
        <title>Genomic Encyclopedia of Type Strains, Phase IV (KMG-IV): sequencing the most valuable type-strain genomes for metagenomic binning, comparative biology and taxonomic classification.</title>
        <authorList>
            <person name="Goeker M."/>
        </authorList>
    </citation>
    <scope>NUCLEOTIDE SEQUENCE</scope>
    <source>
        <strain evidence="1">DSM 13886</strain>
    </source>
</reference>
<organism evidence="1 2">
    <name type="scientific">Sporosarcina limicola</name>
    <dbReference type="NCBI Taxonomy" id="34101"/>
    <lineage>
        <taxon>Bacteria</taxon>
        <taxon>Bacillati</taxon>
        <taxon>Bacillota</taxon>
        <taxon>Bacilli</taxon>
        <taxon>Bacillales</taxon>
        <taxon>Caryophanaceae</taxon>
        <taxon>Sporosarcina</taxon>
    </lineage>
</organism>
<evidence type="ECO:0000313" key="2">
    <source>
        <dbReference type="Proteomes" id="UP000658225"/>
    </source>
</evidence>
<protein>
    <submittedName>
        <fullName evidence="1">Uncharacterized protein</fullName>
    </submittedName>
</protein>
<dbReference type="RefSeq" id="WP_225941895.1">
    <property type="nucleotide sequence ID" value="NZ_JADBEL010000004.1"/>
</dbReference>
<proteinExistence type="predicted"/>
<dbReference type="Pfam" id="PF19635">
    <property type="entry name" value="DUF6138"/>
    <property type="match status" value="1"/>
</dbReference>
<name>A0A927MHP5_9BACL</name>
<dbReference type="Proteomes" id="UP000658225">
    <property type="component" value="Unassembled WGS sequence"/>
</dbReference>
<accession>A0A927MHP5</accession>
<dbReference type="AlphaFoldDB" id="A0A927MHP5"/>
<dbReference type="EMBL" id="JADBEL010000004">
    <property type="protein sequence ID" value="MBE1553971.1"/>
    <property type="molecule type" value="Genomic_DNA"/>
</dbReference>
<keyword evidence="2" id="KW-1185">Reference proteome</keyword>
<evidence type="ECO:0000313" key="1">
    <source>
        <dbReference type="EMBL" id="MBE1553971.1"/>
    </source>
</evidence>